<accession>A0ACA9PVH9</accession>
<reference evidence="1" key="1">
    <citation type="submission" date="2021-06" db="EMBL/GenBank/DDBJ databases">
        <authorList>
            <person name="Kallberg Y."/>
            <person name="Tangrot J."/>
            <person name="Rosling A."/>
        </authorList>
    </citation>
    <scope>NUCLEOTIDE SEQUENCE</scope>
    <source>
        <strain evidence="1">MA461A</strain>
    </source>
</reference>
<evidence type="ECO:0000313" key="1">
    <source>
        <dbReference type="EMBL" id="CAG8725217.1"/>
    </source>
</evidence>
<proteinExistence type="predicted"/>
<feature type="non-terminal residue" evidence="1">
    <location>
        <position position="1"/>
    </location>
</feature>
<dbReference type="Proteomes" id="UP000789920">
    <property type="component" value="Unassembled WGS sequence"/>
</dbReference>
<sequence>KQGYGRLLIEMSYELAKIENKIGASEKPFSDLGLLSYQKYWQETIIEILHRYHQFHGGEITIEEISEKTYIDQRDILYTLHTLGIGSYQGQTTIRLTDAMVDMSKHKRRKVDRSKLDLTPPIFTFNQLRYTK</sequence>
<name>A0ACA9PVH9_9GLOM</name>
<protein>
    <submittedName>
        <fullName evidence="1">37029_t:CDS:1</fullName>
    </submittedName>
</protein>
<dbReference type="EMBL" id="CAJVQC010024118">
    <property type="protein sequence ID" value="CAG8725217.1"/>
    <property type="molecule type" value="Genomic_DNA"/>
</dbReference>
<evidence type="ECO:0000313" key="2">
    <source>
        <dbReference type="Proteomes" id="UP000789920"/>
    </source>
</evidence>
<gene>
    <name evidence="1" type="ORF">RPERSI_LOCUS11637</name>
</gene>
<comment type="caution">
    <text evidence="1">The sequence shown here is derived from an EMBL/GenBank/DDBJ whole genome shotgun (WGS) entry which is preliminary data.</text>
</comment>
<keyword evidence="2" id="KW-1185">Reference proteome</keyword>
<organism evidence="1 2">
    <name type="scientific">Racocetra persica</name>
    <dbReference type="NCBI Taxonomy" id="160502"/>
    <lineage>
        <taxon>Eukaryota</taxon>
        <taxon>Fungi</taxon>
        <taxon>Fungi incertae sedis</taxon>
        <taxon>Mucoromycota</taxon>
        <taxon>Glomeromycotina</taxon>
        <taxon>Glomeromycetes</taxon>
        <taxon>Diversisporales</taxon>
        <taxon>Gigasporaceae</taxon>
        <taxon>Racocetra</taxon>
    </lineage>
</organism>